<evidence type="ECO:0000256" key="4">
    <source>
        <dbReference type="ARBA" id="ARBA00022989"/>
    </source>
</evidence>
<keyword evidence="5 6" id="KW-0472">Membrane</keyword>
<feature type="domain" description="ABC3 transporter permease C-terminal" evidence="7">
    <location>
        <begin position="739"/>
        <end position="850"/>
    </location>
</feature>
<feature type="domain" description="ABC3 transporter permease C-terminal" evidence="7">
    <location>
        <begin position="280"/>
        <end position="392"/>
    </location>
</feature>
<dbReference type="RefSeq" id="WP_123176180.1">
    <property type="nucleotide sequence ID" value="NZ_QWDD01000001.1"/>
</dbReference>
<evidence type="ECO:0000259" key="7">
    <source>
        <dbReference type="Pfam" id="PF02687"/>
    </source>
</evidence>
<dbReference type="AlphaFoldDB" id="A0A3M9XQC9"/>
<keyword evidence="2" id="KW-1003">Cell membrane</keyword>
<dbReference type="PANTHER" id="PTHR30287:SF1">
    <property type="entry name" value="INNER MEMBRANE PROTEIN"/>
    <property type="match status" value="1"/>
</dbReference>
<comment type="caution">
    <text evidence="8">The sequence shown here is derived from an EMBL/GenBank/DDBJ whole genome shotgun (WGS) entry which is preliminary data.</text>
</comment>
<sequence>MRAKASRVEQRSKIPKLPFALRFALRDLLGDPRGFGVFIACIVIGVAAISGVSGLSCSLAQGLAREGRTILGGDASFSLVSREFSPEQRAFFEARGRLSEISLMRAMARRDDGEAALVEIKAVDPATYPTFGAVALDPDMPLAEALEERNGLPGVAVDPMLLARLDAKLGDAVMIGVSRFTLRAILRSEPDKLAGGIGFGPRVMMTRAALWGAELATPGSIVRHVVRVTLRGGAEADLKAFAADAANAFPQAGWESRTRDAVSPQFSRNLDRFAQLLTLVALTALVAGGAGVANAVQGFVERKRAQFAILKALGAEGSRVFRIALAQVLAAASFAILLGLVAGAAIPWGAAQALRDLADLPVSASLDAQGALYGALYGLLVVLIFALVPLGRAHEVPVAALLRDDPRGASLARYRAGAAAAAIALAVLVMATSFDVKLGAAYVAAAVAAFALLRGAAWVAMRLARGLPRSRNARLRFALANIWRPKSLTPALMISIGLTQTLLISLVLVEGAIHNELARADAGEIPNFFFIDVPKAQTEAFVDFLSAEAPGARIEHVPMMRGRIVAVKDAAIDKTAVADDAKWALEGDRGVTFSATVPANSALAEGEWWPANYVGPPLVSLEQKVAEGLGLTIGDSIRVNVLGREVTAQVANLRRVDWRSYAINFIMVFSPNVFAGAPYTELFTVAYGAPSVAARDAKDARLAREAAKRFPSIVSVRVKDALAAIDKIAGQLALAARAAAGLAIVTAVLALASALASGQRARLHDSVVLKTLGATRLWLATAYALEFGLVGLAASLIAVAAGSGAAYAMTTILMKIDFAFLPWTTALISLATLAVTIALGLAGAWRALSRRPGPELRQP</sequence>
<gene>
    <name evidence="8" type="ORF">D1O30_12140</name>
</gene>
<dbReference type="Pfam" id="PF02687">
    <property type="entry name" value="FtsX"/>
    <property type="match status" value="2"/>
</dbReference>
<keyword evidence="9" id="KW-1185">Reference proteome</keyword>
<keyword evidence="4 6" id="KW-1133">Transmembrane helix</keyword>
<proteinExistence type="predicted"/>
<evidence type="ECO:0000313" key="8">
    <source>
        <dbReference type="EMBL" id="RNJ50234.1"/>
    </source>
</evidence>
<evidence type="ECO:0000256" key="6">
    <source>
        <dbReference type="SAM" id="Phobius"/>
    </source>
</evidence>
<accession>A0A3M9XQC9</accession>
<evidence type="ECO:0000256" key="3">
    <source>
        <dbReference type="ARBA" id="ARBA00022692"/>
    </source>
</evidence>
<evidence type="ECO:0000313" key="9">
    <source>
        <dbReference type="Proteomes" id="UP000268623"/>
    </source>
</evidence>
<dbReference type="PANTHER" id="PTHR30287">
    <property type="entry name" value="MEMBRANE COMPONENT OF PREDICTED ABC SUPERFAMILY METABOLITE UPTAKE TRANSPORTER"/>
    <property type="match status" value="1"/>
</dbReference>
<dbReference type="InterPro" id="IPR003838">
    <property type="entry name" value="ABC3_permease_C"/>
</dbReference>
<organism evidence="8 9">
    <name type="scientific">Methylocystis hirsuta</name>
    <dbReference type="NCBI Taxonomy" id="369798"/>
    <lineage>
        <taxon>Bacteria</taxon>
        <taxon>Pseudomonadati</taxon>
        <taxon>Pseudomonadota</taxon>
        <taxon>Alphaproteobacteria</taxon>
        <taxon>Hyphomicrobiales</taxon>
        <taxon>Methylocystaceae</taxon>
        <taxon>Methylocystis</taxon>
    </lineage>
</organism>
<dbReference type="EMBL" id="QWDD01000001">
    <property type="protein sequence ID" value="RNJ50234.1"/>
    <property type="molecule type" value="Genomic_DNA"/>
</dbReference>
<feature type="transmembrane region" description="Helical" evidence="6">
    <location>
        <begin position="328"/>
        <end position="350"/>
    </location>
</feature>
<evidence type="ECO:0000256" key="5">
    <source>
        <dbReference type="ARBA" id="ARBA00023136"/>
    </source>
</evidence>
<feature type="transmembrane region" description="Helical" evidence="6">
    <location>
        <begin position="273"/>
        <end position="296"/>
    </location>
</feature>
<keyword evidence="3 6" id="KW-0812">Transmembrane</keyword>
<feature type="transmembrane region" description="Helical" evidence="6">
    <location>
        <begin position="370"/>
        <end position="391"/>
    </location>
</feature>
<dbReference type="OrthoDB" id="9775544at2"/>
<evidence type="ECO:0000256" key="1">
    <source>
        <dbReference type="ARBA" id="ARBA00004651"/>
    </source>
</evidence>
<dbReference type="InterPro" id="IPR038766">
    <property type="entry name" value="Membrane_comp_ABC_pdt"/>
</dbReference>
<dbReference type="Proteomes" id="UP000268623">
    <property type="component" value="Unassembled WGS sequence"/>
</dbReference>
<protein>
    <submittedName>
        <fullName evidence="8">ABC transporter permease</fullName>
    </submittedName>
</protein>
<dbReference type="GO" id="GO:0005886">
    <property type="term" value="C:plasma membrane"/>
    <property type="evidence" value="ECO:0007669"/>
    <property type="project" value="UniProtKB-SubCell"/>
</dbReference>
<evidence type="ECO:0000256" key="2">
    <source>
        <dbReference type="ARBA" id="ARBA00022475"/>
    </source>
</evidence>
<comment type="subcellular location">
    <subcellularLocation>
        <location evidence="1">Cell membrane</location>
        <topology evidence="1">Multi-pass membrane protein</topology>
    </subcellularLocation>
</comment>
<feature type="transmembrane region" description="Helical" evidence="6">
    <location>
        <begin position="734"/>
        <end position="756"/>
    </location>
</feature>
<feature type="transmembrane region" description="Helical" evidence="6">
    <location>
        <begin position="820"/>
        <end position="848"/>
    </location>
</feature>
<reference evidence="8 9" key="1">
    <citation type="submission" date="2018-08" db="EMBL/GenBank/DDBJ databases">
        <title>Genome sequence of Methylocystis hirsuta CSC1, a methanotroph able to accumulate PHAs.</title>
        <authorList>
            <person name="Bordel S."/>
            <person name="Rodriguez E."/>
            <person name="Gancedo J."/>
            <person name="Munoz R."/>
        </authorList>
    </citation>
    <scope>NUCLEOTIDE SEQUENCE [LARGE SCALE GENOMIC DNA]</scope>
    <source>
        <strain evidence="8 9">CSC1</strain>
    </source>
</reference>
<feature type="transmembrane region" description="Helical" evidence="6">
    <location>
        <begin position="412"/>
        <end position="434"/>
    </location>
</feature>
<feature type="transmembrane region" description="Helical" evidence="6">
    <location>
        <begin position="35"/>
        <end position="55"/>
    </location>
</feature>
<feature type="transmembrane region" description="Helical" evidence="6">
    <location>
        <begin position="777"/>
        <end position="800"/>
    </location>
</feature>
<feature type="transmembrane region" description="Helical" evidence="6">
    <location>
        <begin position="440"/>
        <end position="461"/>
    </location>
</feature>
<name>A0A3M9XQC9_9HYPH</name>